<dbReference type="AlphaFoldDB" id="A0A2P5Y5Z2"/>
<accession>A0A2P5Y5Z2</accession>
<gene>
    <name evidence="1" type="ORF">GOBAR_AA09632</name>
</gene>
<evidence type="ECO:0000313" key="1">
    <source>
        <dbReference type="EMBL" id="PPS11010.1"/>
    </source>
</evidence>
<dbReference type="OrthoDB" id="1723222at2759"/>
<sequence length="219" mass="25318">MKQSPFKLAILVPHQKVKEMSLKEAHEPFSSNSRGSIHKDRRLQVEELDEWWMHKPKTNDKPKLCQNELTTFPNQLKVGDRVLLDAADPHIVTTKPNETSLLRYLVFFHLYLTPNLLTEILNIGLPPRHSQAHGRAYDRVEIGQRCPQHGLRHIAKAVRHGRIQCRLHEKRKPLSLLQRKGRECHLPRVPPSQPPLPSRPVHAAASYADISERLTRFEP</sequence>
<dbReference type="Proteomes" id="UP000239757">
    <property type="component" value="Unassembled WGS sequence"/>
</dbReference>
<evidence type="ECO:0000313" key="2">
    <source>
        <dbReference type="Proteomes" id="UP000239757"/>
    </source>
</evidence>
<reference evidence="1 2" key="1">
    <citation type="submission" date="2015-01" db="EMBL/GenBank/DDBJ databases">
        <title>Genome of allotetraploid Gossypium barbadense reveals genomic plasticity and fiber elongation in cotton evolution.</title>
        <authorList>
            <person name="Chen X."/>
            <person name="Liu X."/>
            <person name="Zhao B."/>
            <person name="Zheng H."/>
            <person name="Hu Y."/>
            <person name="Lu G."/>
            <person name="Yang C."/>
            <person name="Chen J."/>
            <person name="Shan C."/>
            <person name="Zhang L."/>
            <person name="Zhou Y."/>
            <person name="Wang L."/>
            <person name="Guo W."/>
            <person name="Bai Y."/>
            <person name="Ruan J."/>
            <person name="Shangguan X."/>
            <person name="Mao Y."/>
            <person name="Jiang J."/>
            <person name="Zhu Y."/>
            <person name="Lei J."/>
            <person name="Kang H."/>
            <person name="Chen S."/>
            <person name="He X."/>
            <person name="Wang R."/>
            <person name="Wang Y."/>
            <person name="Chen J."/>
            <person name="Wang L."/>
            <person name="Yu S."/>
            <person name="Wang B."/>
            <person name="Wei J."/>
            <person name="Song S."/>
            <person name="Lu X."/>
            <person name="Gao Z."/>
            <person name="Gu W."/>
            <person name="Deng X."/>
            <person name="Ma D."/>
            <person name="Wang S."/>
            <person name="Liang W."/>
            <person name="Fang L."/>
            <person name="Cai C."/>
            <person name="Zhu X."/>
            <person name="Zhou B."/>
            <person name="Zhang Y."/>
            <person name="Chen Z."/>
            <person name="Xu S."/>
            <person name="Zhu R."/>
            <person name="Wang S."/>
            <person name="Zhang T."/>
            <person name="Zhao G."/>
        </authorList>
    </citation>
    <scope>NUCLEOTIDE SEQUENCE [LARGE SCALE GENOMIC DNA]</scope>
    <source>
        <strain evidence="2">cv. Xinhai21</strain>
        <tissue evidence="1">Leaf</tissue>
    </source>
</reference>
<name>A0A2P5Y5Z2_GOSBA</name>
<proteinExistence type="predicted"/>
<dbReference type="EMBL" id="KZ663653">
    <property type="protein sequence ID" value="PPS11010.1"/>
    <property type="molecule type" value="Genomic_DNA"/>
</dbReference>
<organism evidence="1 2">
    <name type="scientific">Gossypium barbadense</name>
    <name type="common">Sea Island cotton</name>
    <name type="synonym">Hibiscus barbadensis</name>
    <dbReference type="NCBI Taxonomy" id="3634"/>
    <lineage>
        <taxon>Eukaryota</taxon>
        <taxon>Viridiplantae</taxon>
        <taxon>Streptophyta</taxon>
        <taxon>Embryophyta</taxon>
        <taxon>Tracheophyta</taxon>
        <taxon>Spermatophyta</taxon>
        <taxon>Magnoliopsida</taxon>
        <taxon>eudicotyledons</taxon>
        <taxon>Gunneridae</taxon>
        <taxon>Pentapetalae</taxon>
        <taxon>rosids</taxon>
        <taxon>malvids</taxon>
        <taxon>Malvales</taxon>
        <taxon>Malvaceae</taxon>
        <taxon>Malvoideae</taxon>
        <taxon>Gossypium</taxon>
    </lineage>
</organism>
<protein>
    <submittedName>
        <fullName evidence="1">Uncharacterized protein</fullName>
    </submittedName>
</protein>